<gene>
    <name evidence="2" type="ORF">LSH36_1746g00013</name>
</gene>
<evidence type="ECO:0000256" key="1">
    <source>
        <dbReference type="SAM" id="MobiDB-lite"/>
    </source>
</evidence>
<name>A0AAD9IRV3_9ANNE</name>
<keyword evidence="3" id="KW-1185">Reference proteome</keyword>
<dbReference type="Gene3D" id="1.10.533.10">
    <property type="entry name" value="Death Domain, Fas"/>
    <property type="match status" value="1"/>
</dbReference>
<evidence type="ECO:0000313" key="3">
    <source>
        <dbReference type="Proteomes" id="UP001208570"/>
    </source>
</evidence>
<accession>A0AAD9IRV3</accession>
<dbReference type="SUPFAM" id="SSF47986">
    <property type="entry name" value="DEATH domain"/>
    <property type="match status" value="1"/>
</dbReference>
<proteinExistence type="predicted"/>
<dbReference type="InterPro" id="IPR011029">
    <property type="entry name" value="DEATH-like_dom_sf"/>
</dbReference>
<reference evidence="2" key="1">
    <citation type="journal article" date="2023" name="Mol. Biol. Evol.">
        <title>Third-Generation Sequencing Reveals the Adaptive Role of the Epigenome in Three Deep-Sea Polychaetes.</title>
        <authorList>
            <person name="Perez M."/>
            <person name="Aroh O."/>
            <person name="Sun Y."/>
            <person name="Lan Y."/>
            <person name="Juniper S.K."/>
            <person name="Young C.R."/>
            <person name="Angers B."/>
            <person name="Qian P.Y."/>
        </authorList>
    </citation>
    <scope>NUCLEOTIDE SEQUENCE</scope>
    <source>
        <strain evidence="2">P08H-3</strain>
    </source>
</reference>
<dbReference type="Proteomes" id="UP001208570">
    <property type="component" value="Unassembled WGS sequence"/>
</dbReference>
<organism evidence="2 3">
    <name type="scientific">Paralvinella palmiformis</name>
    <dbReference type="NCBI Taxonomy" id="53620"/>
    <lineage>
        <taxon>Eukaryota</taxon>
        <taxon>Metazoa</taxon>
        <taxon>Spiralia</taxon>
        <taxon>Lophotrochozoa</taxon>
        <taxon>Annelida</taxon>
        <taxon>Polychaeta</taxon>
        <taxon>Sedentaria</taxon>
        <taxon>Canalipalpata</taxon>
        <taxon>Terebellida</taxon>
        <taxon>Terebelliformia</taxon>
        <taxon>Alvinellidae</taxon>
        <taxon>Paralvinella</taxon>
    </lineage>
</organism>
<dbReference type="AlphaFoldDB" id="A0AAD9IRV3"/>
<evidence type="ECO:0000313" key="2">
    <source>
        <dbReference type="EMBL" id="KAK2139506.1"/>
    </source>
</evidence>
<sequence length="772" mass="88224">MQILFSFYFQSQEPDGCQLTVKTLKTFITQLEDFANSYNFRDRLLVEQTIARSLSLLNYTKKFDNVAEGFKKYAFAMTTEHDKENTSCRNLKESEEELLQHCPHPKQLHDVHIVLLTFADVIKGLKSISTAQYDTCQSILMMCHKCVDSYISEYGKIPGPINKIKQTVGKYREHTGLSESFAEFGDNEKVINQNFDDQIEELEKLVRAIDRFKNGLDNLKDYINQAVIIFNQLSLTGSYNNMKYNDSGNVSSEEASSVLCWVKADRKTMRRDILNCTLSSGDEIGYELRHTEMFLARPVTLLPSRLLEKHKTVSETDIPISDVQKMHTQLLGTSSMVLLELPKEMTGPADVKMKLKHENRTFRHGMVHTNTGWVSTACDSSSHTPGTYAIEITPNTDRGGTDEEEMKSMAEVLFDTLDEHIANILLLQHKDDPFKIYIDCCRLKDTDDRKQLAMEQGYDSKPIRCDIYLKESALITIKCSKQLELDIPDDGITKLCQLNFCAKLIRPKVITIKPTESEHRGYVYFVAKAKYVGASELKLRHFEGDMNDEIMLSSVPVNLTAEHQEVPSSKCLANITNLVKLFASDLTTGRLSKLFQVLLVDNICIQRNQRKTKEEFIEVCLKKWYQGKKVTVDAYQELTKGLSDIREEGVAETIKIWHSTDEVDPTFLDAIRLLTNHVDVLEDRHMLLLSLGLSEADFNNITHQYKSPKAVLTEGLLHWMDKNNRKATLNWLIEELKKGKHIRAAGTGETLHMSQQEKSPLWIQSPEETSRV</sequence>
<dbReference type="EMBL" id="JAODUP010001744">
    <property type="protein sequence ID" value="KAK2139506.1"/>
    <property type="molecule type" value="Genomic_DNA"/>
</dbReference>
<protein>
    <recommendedName>
        <fullName evidence="4">Death domain-containing protein</fullName>
    </recommendedName>
</protein>
<comment type="caution">
    <text evidence="2">The sequence shown here is derived from an EMBL/GenBank/DDBJ whole genome shotgun (WGS) entry which is preliminary data.</text>
</comment>
<evidence type="ECO:0008006" key="4">
    <source>
        <dbReference type="Google" id="ProtNLM"/>
    </source>
</evidence>
<feature type="region of interest" description="Disordered" evidence="1">
    <location>
        <begin position="748"/>
        <end position="772"/>
    </location>
</feature>